<feature type="transmembrane region" description="Helical" evidence="1">
    <location>
        <begin position="68"/>
        <end position="87"/>
    </location>
</feature>
<keyword evidence="3" id="KW-1185">Reference proteome</keyword>
<organism evidence="2 3">
    <name type="scientific">Candidatus Lokiarchaeum ossiferum</name>
    <dbReference type="NCBI Taxonomy" id="2951803"/>
    <lineage>
        <taxon>Archaea</taxon>
        <taxon>Promethearchaeati</taxon>
        <taxon>Promethearchaeota</taxon>
        <taxon>Promethearchaeia</taxon>
        <taxon>Promethearchaeales</taxon>
        <taxon>Promethearchaeaceae</taxon>
        <taxon>Candidatus Lokiarchaeum</taxon>
    </lineage>
</organism>
<evidence type="ECO:0008006" key="4">
    <source>
        <dbReference type="Google" id="ProtNLM"/>
    </source>
</evidence>
<name>A0ABY6HZN6_9ARCH</name>
<keyword evidence="1" id="KW-0472">Membrane</keyword>
<feature type="transmembrane region" description="Helical" evidence="1">
    <location>
        <begin position="220"/>
        <end position="240"/>
    </location>
</feature>
<dbReference type="Proteomes" id="UP001208689">
    <property type="component" value="Chromosome"/>
</dbReference>
<proteinExistence type="predicted"/>
<sequence length="261" mass="30456">MMKEYRIYRFLRGEFEPKELKIYLVVTFCISTLCMVIAYILYPKESNYTIFTHTLSYLGDYIRNPRGWYYFSIAMIIMGFSFSNFLMYIYNREVLILPWLAKSGIIFAQIGCLGTILVGFFPDVYGDNFLEDVSMGKAHNIVALFAMFGLIIGLTHFGVLFIIDHFPKCRVNKDELYPKPITFPMFLLLVYGGFGMLISQEIVEKKGYPWPGPGLLSFTFWEWSLACIFAAIIYYLALRLPNTIPEVEKRETHQLKSREKR</sequence>
<keyword evidence="1" id="KW-0812">Transmembrane</keyword>
<feature type="transmembrane region" description="Helical" evidence="1">
    <location>
        <begin position="141"/>
        <end position="163"/>
    </location>
</feature>
<gene>
    <name evidence="2" type="ORF">NEF87_004194</name>
</gene>
<feature type="transmembrane region" description="Helical" evidence="1">
    <location>
        <begin position="183"/>
        <end position="200"/>
    </location>
</feature>
<keyword evidence="1" id="KW-1133">Transmembrane helix</keyword>
<protein>
    <recommendedName>
        <fullName evidence="4">DUF998 domain-containing protein</fullName>
    </recommendedName>
</protein>
<accession>A0ABY6HZN6</accession>
<dbReference type="EMBL" id="CP104013">
    <property type="protein sequence ID" value="UYP47909.1"/>
    <property type="molecule type" value="Genomic_DNA"/>
</dbReference>
<evidence type="ECO:0000313" key="3">
    <source>
        <dbReference type="Proteomes" id="UP001208689"/>
    </source>
</evidence>
<feature type="transmembrane region" description="Helical" evidence="1">
    <location>
        <begin position="99"/>
        <end position="121"/>
    </location>
</feature>
<reference evidence="2" key="1">
    <citation type="submission" date="2022-09" db="EMBL/GenBank/DDBJ databases">
        <title>Actin cytoskeleton and complex cell architecture in an #Asgard archaeon.</title>
        <authorList>
            <person name="Ponce Toledo R.I."/>
            <person name="Schleper C."/>
            <person name="Rodrigues Oliveira T."/>
            <person name="Wollweber F."/>
            <person name="Xu J."/>
            <person name="Rittmann S."/>
            <person name="Klingl A."/>
            <person name="Pilhofer M."/>
        </authorList>
    </citation>
    <scope>NUCLEOTIDE SEQUENCE</scope>
    <source>
        <strain evidence="2">B-35</strain>
    </source>
</reference>
<evidence type="ECO:0000313" key="2">
    <source>
        <dbReference type="EMBL" id="UYP47909.1"/>
    </source>
</evidence>
<feature type="transmembrane region" description="Helical" evidence="1">
    <location>
        <begin position="20"/>
        <end position="42"/>
    </location>
</feature>
<evidence type="ECO:0000256" key="1">
    <source>
        <dbReference type="SAM" id="Phobius"/>
    </source>
</evidence>